<dbReference type="Pfam" id="PF04545">
    <property type="entry name" value="Sigma70_r4"/>
    <property type="match status" value="1"/>
</dbReference>
<dbReference type="PANTHER" id="PTHR43133:SF62">
    <property type="entry name" value="RNA POLYMERASE SIGMA FACTOR SIGZ"/>
    <property type="match status" value="1"/>
</dbReference>
<evidence type="ECO:0000256" key="1">
    <source>
        <dbReference type="ARBA" id="ARBA00010641"/>
    </source>
</evidence>
<evidence type="ECO:0000256" key="2">
    <source>
        <dbReference type="ARBA" id="ARBA00023015"/>
    </source>
</evidence>
<reference evidence="8" key="1">
    <citation type="submission" date="2024-05" db="EMBL/GenBank/DDBJ databases">
        <authorList>
            <person name="Kim S."/>
            <person name="Heo J."/>
            <person name="Choi H."/>
            <person name="Choi Y."/>
            <person name="Kwon S.-W."/>
            <person name="Kim Y."/>
        </authorList>
    </citation>
    <scope>NUCLEOTIDE SEQUENCE</scope>
    <source>
        <strain evidence="8">KACC 23698</strain>
    </source>
</reference>
<dbReference type="AlphaFoldDB" id="A0AAU7JC10"/>
<keyword evidence="4" id="KW-0238">DNA-binding</keyword>
<evidence type="ECO:0000256" key="3">
    <source>
        <dbReference type="ARBA" id="ARBA00023082"/>
    </source>
</evidence>
<keyword evidence="5" id="KW-0804">Transcription</keyword>
<evidence type="ECO:0000313" key="8">
    <source>
        <dbReference type="EMBL" id="XBO37922.1"/>
    </source>
</evidence>
<dbReference type="GO" id="GO:0003677">
    <property type="term" value="F:DNA binding"/>
    <property type="evidence" value="ECO:0007669"/>
    <property type="project" value="UniProtKB-KW"/>
</dbReference>
<dbReference type="InterPro" id="IPR039425">
    <property type="entry name" value="RNA_pol_sigma-70-like"/>
</dbReference>
<evidence type="ECO:0000259" key="6">
    <source>
        <dbReference type="Pfam" id="PF04542"/>
    </source>
</evidence>
<dbReference type="InterPro" id="IPR014284">
    <property type="entry name" value="RNA_pol_sigma-70_dom"/>
</dbReference>
<dbReference type="InterPro" id="IPR013324">
    <property type="entry name" value="RNA_pol_sigma_r3/r4-like"/>
</dbReference>
<dbReference type="PANTHER" id="PTHR43133">
    <property type="entry name" value="RNA POLYMERASE ECF-TYPE SIGMA FACTO"/>
    <property type="match status" value="1"/>
</dbReference>
<accession>A0AAU7JC10</accession>
<dbReference type="RefSeq" id="WP_406854749.1">
    <property type="nucleotide sequence ID" value="NZ_CP157484.1"/>
</dbReference>
<dbReference type="Gene3D" id="1.10.10.10">
    <property type="entry name" value="Winged helix-like DNA-binding domain superfamily/Winged helix DNA-binding domain"/>
    <property type="match status" value="1"/>
</dbReference>
<evidence type="ECO:0000259" key="7">
    <source>
        <dbReference type="Pfam" id="PF04545"/>
    </source>
</evidence>
<proteinExistence type="inferred from homology"/>
<protein>
    <submittedName>
        <fullName evidence="8">Sigma-70 family RNA polymerase sigma factor</fullName>
    </submittedName>
</protein>
<feature type="domain" description="RNA polymerase sigma-70 region 2" evidence="6">
    <location>
        <begin position="26"/>
        <end position="93"/>
    </location>
</feature>
<gene>
    <name evidence="8" type="ORF">ABEG18_19685</name>
</gene>
<dbReference type="GO" id="GO:0006352">
    <property type="term" value="P:DNA-templated transcription initiation"/>
    <property type="evidence" value="ECO:0007669"/>
    <property type="project" value="InterPro"/>
</dbReference>
<keyword evidence="2" id="KW-0805">Transcription regulation</keyword>
<dbReference type="Gene3D" id="1.10.1740.10">
    <property type="match status" value="1"/>
</dbReference>
<dbReference type="GO" id="GO:0016987">
    <property type="term" value="F:sigma factor activity"/>
    <property type="evidence" value="ECO:0007669"/>
    <property type="project" value="UniProtKB-KW"/>
</dbReference>
<dbReference type="InterPro" id="IPR036388">
    <property type="entry name" value="WH-like_DNA-bd_sf"/>
</dbReference>
<feature type="domain" description="RNA polymerase sigma-70 region 4" evidence="7">
    <location>
        <begin position="128"/>
        <end position="177"/>
    </location>
</feature>
<dbReference type="NCBIfam" id="TIGR02937">
    <property type="entry name" value="sigma70-ECF"/>
    <property type="match status" value="1"/>
</dbReference>
<evidence type="ECO:0000256" key="5">
    <source>
        <dbReference type="ARBA" id="ARBA00023163"/>
    </source>
</evidence>
<comment type="similarity">
    <text evidence="1">Belongs to the sigma-70 factor family. ECF subfamily.</text>
</comment>
<dbReference type="SUPFAM" id="SSF88659">
    <property type="entry name" value="Sigma3 and sigma4 domains of RNA polymerase sigma factors"/>
    <property type="match status" value="1"/>
</dbReference>
<dbReference type="InterPro" id="IPR013325">
    <property type="entry name" value="RNA_pol_sigma_r2"/>
</dbReference>
<keyword evidence="3" id="KW-0731">Sigma factor</keyword>
<dbReference type="SUPFAM" id="SSF88946">
    <property type="entry name" value="Sigma2 domain of RNA polymerase sigma factors"/>
    <property type="match status" value="1"/>
</dbReference>
<dbReference type="EMBL" id="CP157484">
    <property type="protein sequence ID" value="XBO37922.1"/>
    <property type="molecule type" value="Genomic_DNA"/>
</dbReference>
<name>A0AAU7JC10_9HYPH</name>
<organism evidence="8">
    <name type="scientific">Alsobacter sp. KACC 23698</name>
    <dbReference type="NCBI Taxonomy" id="3149229"/>
    <lineage>
        <taxon>Bacteria</taxon>
        <taxon>Pseudomonadati</taxon>
        <taxon>Pseudomonadota</taxon>
        <taxon>Alphaproteobacteria</taxon>
        <taxon>Hyphomicrobiales</taxon>
        <taxon>Alsobacteraceae</taxon>
        <taxon>Alsobacter</taxon>
    </lineage>
</organism>
<sequence length="188" mass="21674">MSSHEELAALVSAVAQRQDRQAFARLFDHFAPRLNAYLLRLGAESGQAEELTQEVMVTLWRKAEQFDPAKSSVPTWLYRIARNRRIDMLRRDRVDFMDPLEADLDIPDDPQTDRMLDLQQREERLRHALVSLPPEQLDLVRLAFYDGLSHSEIAEKVRLPLGTVKSRIRLAFGRLRKRLEADGVVEAG</sequence>
<evidence type="ECO:0000256" key="4">
    <source>
        <dbReference type="ARBA" id="ARBA00023125"/>
    </source>
</evidence>
<dbReference type="InterPro" id="IPR007630">
    <property type="entry name" value="RNA_pol_sigma70_r4"/>
</dbReference>
<dbReference type="Pfam" id="PF04542">
    <property type="entry name" value="Sigma70_r2"/>
    <property type="match status" value="1"/>
</dbReference>
<dbReference type="InterPro" id="IPR007627">
    <property type="entry name" value="RNA_pol_sigma70_r2"/>
</dbReference>
<dbReference type="CDD" id="cd06171">
    <property type="entry name" value="Sigma70_r4"/>
    <property type="match status" value="1"/>
</dbReference>